<gene>
    <name evidence="2" type="ORF">QI30_09760</name>
</gene>
<keyword evidence="3" id="KW-1185">Reference proteome</keyword>
<keyword evidence="1" id="KW-1133">Transmembrane helix</keyword>
<comment type="caution">
    <text evidence="2">The sequence shown here is derived from an EMBL/GenBank/DDBJ whole genome shotgun (WGS) entry which is preliminary data.</text>
</comment>
<name>A0A433RSU9_9BACL</name>
<dbReference type="EMBL" id="JTFC01000031">
    <property type="protein sequence ID" value="RUS55224.1"/>
    <property type="molecule type" value="Genomic_DNA"/>
</dbReference>
<reference evidence="2 3" key="1">
    <citation type="submission" date="2014-11" db="EMBL/GenBank/DDBJ databases">
        <title>Genome sequence and analysis of novel Kurthia sp.</title>
        <authorList>
            <person name="Lawson J.N."/>
            <person name="Gonzalez J.E."/>
            <person name="Rinauldi L."/>
            <person name="Xuan Z."/>
            <person name="Firman A."/>
            <person name="Shaddox L."/>
            <person name="Trudeau A."/>
            <person name="Shah S."/>
            <person name="Reiman D."/>
        </authorList>
    </citation>
    <scope>NUCLEOTIDE SEQUENCE [LARGE SCALE GENOMIC DNA]</scope>
    <source>
        <strain evidence="2 3">3B1D</strain>
    </source>
</reference>
<protein>
    <submittedName>
        <fullName evidence="2">Uncharacterized protein</fullName>
    </submittedName>
</protein>
<feature type="transmembrane region" description="Helical" evidence="1">
    <location>
        <begin position="32"/>
        <end position="49"/>
    </location>
</feature>
<evidence type="ECO:0000313" key="3">
    <source>
        <dbReference type="Proteomes" id="UP000288623"/>
    </source>
</evidence>
<dbReference type="RefSeq" id="WP_126990685.1">
    <property type="nucleotide sequence ID" value="NZ_JTFC01000031.1"/>
</dbReference>
<proteinExistence type="predicted"/>
<feature type="transmembrane region" description="Helical" evidence="1">
    <location>
        <begin position="6"/>
        <end position="23"/>
    </location>
</feature>
<organism evidence="2 3">
    <name type="scientific">Candidatus Kurthia intestinigallinarum</name>
    <dbReference type="NCBI Taxonomy" id="1562256"/>
    <lineage>
        <taxon>Bacteria</taxon>
        <taxon>Bacillati</taxon>
        <taxon>Bacillota</taxon>
        <taxon>Bacilli</taxon>
        <taxon>Bacillales</taxon>
        <taxon>Caryophanaceae</taxon>
        <taxon>Kurthia</taxon>
    </lineage>
</organism>
<dbReference type="Proteomes" id="UP000288623">
    <property type="component" value="Unassembled WGS sequence"/>
</dbReference>
<evidence type="ECO:0000313" key="2">
    <source>
        <dbReference type="EMBL" id="RUS55224.1"/>
    </source>
</evidence>
<dbReference type="AlphaFoldDB" id="A0A433RSU9"/>
<accession>A0A433RSU9</accession>
<feature type="transmembrane region" description="Helical" evidence="1">
    <location>
        <begin position="55"/>
        <end position="71"/>
    </location>
</feature>
<keyword evidence="1" id="KW-0472">Membrane</keyword>
<evidence type="ECO:0000256" key="1">
    <source>
        <dbReference type="SAM" id="Phobius"/>
    </source>
</evidence>
<keyword evidence="1" id="KW-0812">Transmembrane</keyword>
<sequence>MVTGIRYSLLMGLILFIVVDVFLEKMLITQSIEWIVFVVLLFLAVEAWIKHYRFITIAFMVLALALFFLKLV</sequence>